<dbReference type="EMBL" id="JAGSOI010000012">
    <property type="protein sequence ID" value="MCM1986300.1"/>
    <property type="molecule type" value="Genomic_DNA"/>
</dbReference>
<reference evidence="1" key="1">
    <citation type="journal article" date="2021" name="mSystems">
        <title>Bacteria and Archaea Synergistically Convert Glycine Betaine to Biogenic Methane in the Formosa Cold Seep of the South China Sea.</title>
        <authorList>
            <person name="Li L."/>
            <person name="Zhang W."/>
            <person name="Zhang S."/>
            <person name="Song L."/>
            <person name="Sun Q."/>
            <person name="Zhang H."/>
            <person name="Xiang H."/>
            <person name="Dong X."/>
        </authorList>
    </citation>
    <scope>NUCLEOTIDE SEQUENCE</scope>
    <source>
        <strain evidence="1">LLY</strain>
    </source>
</reference>
<gene>
    <name evidence="1" type="ORF">KDK67_04680</name>
</gene>
<accession>A0A9E4ZER4</accession>
<dbReference type="AlphaFoldDB" id="A0A9E4ZER4"/>
<dbReference type="Proteomes" id="UP001056766">
    <property type="component" value="Unassembled WGS sequence"/>
</dbReference>
<sequence>MKIELSGNEKAEYLEKVKEAIKNPKYSITLLDENPSTVLMRYSMDSTVS</sequence>
<comment type="caution">
    <text evidence="1">The sequence shown here is derived from an EMBL/GenBank/DDBJ whole genome shotgun (WGS) entry which is preliminary data.</text>
</comment>
<protein>
    <submittedName>
        <fullName evidence="1">Uncharacterized protein</fullName>
    </submittedName>
</protein>
<evidence type="ECO:0000313" key="1">
    <source>
        <dbReference type="EMBL" id="MCM1986300.1"/>
    </source>
</evidence>
<name>A0A9E4ZER4_9EURY</name>
<evidence type="ECO:0000313" key="2">
    <source>
        <dbReference type="Proteomes" id="UP001056766"/>
    </source>
</evidence>
<reference evidence="1" key="2">
    <citation type="submission" date="2021-04" db="EMBL/GenBank/DDBJ databases">
        <authorList>
            <person name="Dong X."/>
        </authorList>
    </citation>
    <scope>NUCLEOTIDE SEQUENCE</scope>
    <source>
        <strain evidence="1">LLY</strain>
    </source>
</reference>
<organism evidence="1 2">
    <name type="scientific">Methanococcoides seepicolus</name>
    <dbReference type="NCBI Taxonomy" id="2828780"/>
    <lineage>
        <taxon>Archaea</taxon>
        <taxon>Methanobacteriati</taxon>
        <taxon>Methanobacteriota</taxon>
        <taxon>Stenosarchaea group</taxon>
        <taxon>Methanomicrobia</taxon>
        <taxon>Methanosarcinales</taxon>
        <taxon>Methanosarcinaceae</taxon>
        <taxon>Methanococcoides</taxon>
    </lineage>
</organism>
<proteinExistence type="predicted"/>
<keyword evidence="2" id="KW-1185">Reference proteome</keyword>
<dbReference type="RefSeq" id="WP_250867681.1">
    <property type="nucleotide sequence ID" value="NZ_JAGSOI010000012.1"/>
</dbReference>